<dbReference type="EMBL" id="PJKN01000001">
    <property type="protein sequence ID" value="PNC57682.1"/>
    <property type="molecule type" value="Genomic_DNA"/>
</dbReference>
<dbReference type="AlphaFoldDB" id="A0AAP8NMQ5"/>
<comment type="caution">
    <text evidence="1">The sequence shown here is derived from an EMBL/GenBank/DDBJ whole genome shotgun (WGS) entry which is preliminary data.</text>
</comment>
<dbReference type="Proteomes" id="UP000235914">
    <property type="component" value="Unassembled WGS sequence"/>
</dbReference>
<dbReference type="RefSeq" id="WP_102735123.1">
    <property type="nucleotide sequence ID" value="NZ_PJKN01000001.1"/>
</dbReference>
<evidence type="ECO:0000313" key="2">
    <source>
        <dbReference type="Proteomes" id="UP000235914"/>
    </source>
</evidence>
<gene>
    <name evidence="1" type="ORF">CXU09_01020</name>
</gene>
<proteinExistence type="predicted"/>
<reference evidence="1 2" key="1">
    <citation type="journal article" date="2017" name="BMC Genomics">
        <title>Genome sequencing of 39 Akkermansia muciniphila isolates reveals its population structure, genomic and functional diverisity, and global distribution in mammalian gut microbiotas.</title>
        <authorList>
            <person name="Guo X."/>
            <person name="Li S."/>
            <person name="Zhang J."/>
            <person name="Wu F."/>
            <person name="Li X."/>
            <person name="Wu D."/>
            <person name="Zhang M."/>
            <person name="Ou Z."/>
            <person name="Jie Z."/>
            <person name="Yan Q."/>
            <person name="Li P."/>
            <person name="Yi J."/>
            <person name="Peng Y."/>
        </authorList>
    </citation>
    <scope>NUCLEOTIDE SEQUENCE [LARGE SCALE GENOMIC DNA]</scope>
    <source>
        <strain evidence="1 2">GP43</strain>
    </source>
</reference>
<accession>A0AAP8NMQ5</accession>
<protein>
    <submittedName>
        <fullName evidence="1">Uncharacterized protein</fullName>
    </submittedName>
</protein>
<organism evidence="1 2">
    <name type="scientific">Akkermansia muciniphila</name>
    <dbReference type="NCBI Taxonomy" id="239935"/>
    <lineage>
        <taxon>Bacteria</taxon>
        <taxon>Pseudomonadati</taxon>
        <taxon>Verrucomicrobiota</taxon>
        <taxon>Verrucomicrobiia</taxon>
        <taxon>Verrucomicrobiales</taxon>
        <taxon>Akkermansiaceae</taxon>
        <taxon>Akkermansia</taxon>
    </lineage>
</organism>
<sequence length="212" mass="23489">MIRLHVDVIGLQRLPLAPAIRAEMVADVARAARQAVRDSFQAMIDRTQSQGFWGKAKQSVNPPVIRDNKATIDITHTGVRLQWLGGTVRPTGRKSEVTGRPIRSLLIPFKDSPLRRRSLASLHLPEEEVMVLGDVDTGNAILARVRQRKRRNRDGHYQDVTPLGALVKSATIPAHPEVMPSRDQMRDDAVRAATLVLNRLLAQADGNSTLHS</sequence>
<name>A0AAP8NMQ5_9BACT</name>
<evidence type="ECO:0000313" key="1">
    <source>
        <dbReference type="EMBL" id="PNC57682.1"/>
    </source>
</evidence>